<evidence type="ECO:0000256" key="2">
    <source>
        <dbReference type="ARBA" id="ARBA00022691"/>
    </source>
</evidence>
<dbReference type="InterPro" id="IPR015915">
    <property type="entry name" value="Kelch-typ_b-propeller"/>
</dbReference>
<dbReference type="Pfam" id="PF13418">
    <property type="entry name" value="Beta-prop_TYW4"/>
    <property type="match status" value="1"/>
</dbReference>
<reference evidence="3" key="1">
    <citation type="submission" date="2009-12" db="EMBL/GenBank/DDBJ databases">
        <title>The Genome Sequence of Anolis carolinensis (Green Anole Lizard).</title>
        <authorList>
            <consortium name="The Genome Sequencing Platform"/>
            <person name="Di Palma F."/>
            <person name="Alfoldi J."/>
            <person name="Heiman D."/>
            <person name="Young S."/>
            <person name="Grabherr M."/>
            <person name="Johnson J."/>
            <person name="Lander E.S."/>
            <person name="Lindblad-Toh K."/>
        </authorList>
    </citation>
    <scope>NUCLEOTIDE SEQUENCE [LARGE SCALE GENOMIC DNA]</scope>
    <source>
        <strain evidence="3">JBL SC #1</strain>
    </source>
</reference>
<dbReference type="Proteomes" id="UP000001646">
    <property type="component" value="Unplaced"/>
</dbReference>
<dbReference type="STRING" id="28377.ENSACAP00000000122"/>
<dbReference type="PANTHER" id="PTHR46529">
    <property type="entry name" value="TRNA WYBUTOSINE-SYNTHESIZING PROTEIN 4"/>
    <property type="match status" value="1"/>
</dbReference>
<keyword evidence="2" id="KW-0949">S-adenosyl-L-methionine</keyword>
<name>H9G3B0_ANOCA</name>
<dbReference type="Ensembl" id="ENSACAT00000000124.4">
    <property type="protein sequence ID" value="ENSACAP00000000122.3"/>
    <property type="gene ID" value="ENSACAG00000000126.4"/>
</dbReference>
<reference evidence="3" key="3">
    <citation type="submission" date="2025-09" db="UniProtKB">
        <authorList>
            <consortium name="Ensembl"/>
        </authorList>
    </citation>
    <scope>IDENTIFICATION</scope>
</reference>
<dbReference type="PANTHER" id="PTHR46529:SF1">
    <property type="entry name" value="TRNA WYBUTOSINE-SYNTHESIZING PROTEIN 4"/>
    <property type="match status" value="1"/>
</dbReference>
<keyword evidence="4" id="KW-1185">Reference proteome</keyword>
<dbReference type="Bgee" id="ENSACAG00000000126">
    <property type="expression patterns" value="Expressed in adrenal gland and 9 other cell types or tissues"/>
</dbReference>
<dbReference type="AlphaFoldDB" id="H9G3B0"/>
<evidence type="ECO:0000313" key="4">
    <source>
        <dbReference type="Proteomes" id="UP000001646"/>
    </source>
</evidence>
<comment type="similarity">
    <text evidence="1">Belongs to the methyltransferase superfamily. LCMT family.</text>
</comment>
<reference evidence="3" key="2">
    <citation type="submission" date="2025-08" db="UniProtKB">
        <authorList>
            <consortium name="Ensembl"/>
        </authorList>
    </citation>
    <scope>IDENTIFICATION</scope>
</reference>
<proteinExistence type="inferred from homology"/>
<organism evidence="3 4">
    <name type="scientific">Anolis carolinensis</name>
    <name type="common">Green anole</name>
    <name type="synonym">American chameleon</name>
    <dbReference type="NCBI Taxonomy" id="28377"/>
    <lineage>
        <taxon>Eukaryota</taxon>
        <taxon>Metazoa</taxon>
        <taxon>Chordata</taxon>
        <taxon>Craniata</taxon>
        <taxon>Vertebrata</taxon>
        <taxon>Euteleostomi</taxon>
        <taxon>Lepidosauria</taxon>
        <taxon>Squamata</taxon>
        <taxon>Bifurcata</taxon>
        <taxon>Unidentata</taxon>
        <taxon>Episquamata</taxon>
        <taxon>Toxicofera</taxon>
        <taxon>Iguania</taxon>
        <taxon>Dactyloidae</taxon>
        <taxon>Anolis</taxon>
    </lineage>
</organism>
<evidence type="ECO:0000313" key="3">
    <source>
        <dbReference type="Ensembl" id="ENSACAP00000000122.3"/>
    </source>
</evidence>
<dbReference type="SUPFAM" id="SSF117281">
    <property type="entry name" value="Kelch motif"/>
    <property type="match status" value="1"/>
</dbReference>
<dbReference type="GeneTree" id="ENSGT00940000162599"/>
<dbReference type="HOGENOM" id="CLU_070729_0_0_1"/>
<dbReference type="InParanoid" id="H9G3B0"/>
<dbReference type="Gene3D" id="2.120.10.80">
    <property type="entry name" value="Kelch-type beta propeller"/>
    <property type="match status" value="1"/>
</dbReference>
<evidence type="ECO:0008006" key="5">
    <source>
        <dbReference type="Google" id="ProtNLM"/>
    </source>
</evidence>
<evidence type="ECO:0000256" key="1">
    <source>
        <dbReference type="ARBA" id="ARBA00010703"/>
    </source>
</evidence>
<protein>
    <recommendedName>
        <fullName evidence="5">Leucine carboxyl methyltransferase 2</fullName>
    </recommendedName>
</protein>
<accession>H9G3B0</accession>
<sequence>MVSPFLPTRSIFIFWSRPLPLGPSLQEWHLKCSHYFILVASKGESLAPASVLSGREALPPSREPAFAGTVSASVIATEAGASSLRRFGHRSVLLAPQTVLTAGGFGDQEGRHCRLTQLHLLRRRRRRRRSDSPEEKDWGGRTLCLADSGEAWDGRLFHSLTLLKDGWALVLGGRKSPASPALDACRLGISGSPDEGPVAAELSRLPPIEGLASPMRWRHSATEVEHQGEAYLFVYGGCSSGQRVRDDGCFLHLEQMQCLEVPVEGPVPPGRHSHGACAWEGGVLMAGGLGAAEQPLGSVLFLRPIEGGFRWQTLETFPPLIPRYSHTAHVHRGKLLLVGGVWLHAPSVPGVAVVDLATGQAAEYSIDTAPLEWPLMLHGHSSVFLPEEEAALVLGGGSNCFSFGSHLNRHPVRLSLGFLWGA</sequence>
<dbReference type="eggNOG" id="KOG2918">
    <property type="taxonomic scope" value="Eukaryota"/>
</dbReference>